<gene>
    <name evidence="10" type="primary">rarD</name>
    <name evidence="10" type="ORF">JQU52_04950</name>
</gene>
<feature type="transmembrane region" description="Helical" evidence="8">
    <location>
        <begin position="181"/>
        <end position="198"/>
    </location>
</feature>
<evidence type="ECO:0000313" key="10">
    <source>
        <dbReference type="EMBL" id="QRQ82739.1"/>
    </source>
</evidence>
<feature type="transmembrane region" description="Helical" evidence="8">
    <location>
        <begin position="75"/>
        <end position="93"/>
    </location>
</feature>
<keyword evidence="6 8" id="KW-1133">Transmembrane helix</keyword>
<dbReference type="Proteomes" id="UP000653156">
    <property type="component" value="Chromosome"/>
</dbReference>
<feature type="transmembrane region" description="Helical" evidence="8">
    <location>
        <begin position="152"/>
        <end position="169"/>
    </location>
</feature>
<evidence type="ECO:0000256" key="7">
    <source>
        <dbReference type="ARBA" id="ARBA00023136"/>
    </source>
</evidence>
<dbReference type="EMBL" id="CP069798">
    <property type="protein sequence ID" value="QRQ82739.1"/>
    <property type="molecule type" value="Genomic_DNA"/>
</dbReference>
<keyword evidence="5 8" id="KW-0812">Transmembrane</keyword>
<dbReference type="InterPro" id="IPR000620">
    <property type="entry name" value="EamA_dom"/>
</dbReference>
<evidence type="ECO:0000256" key="3">
    <source>
        <dbReference type="ARBA" id="ARBA00022448"/>
    </source>
</evidence>
<dbReference type="NCBIfam" id="TIGR00688">
    <property type="entry name" value="rarD"/>
    <property type="match status" value="1"/>
</dbReference>
<evidence type="ECO:0000313" key="11">
    <source>
        <dbReference type="Proteomes" id="UP000653156"/>
    </source>
</evidence>
<dbReference type="Pfam" id="PF00892">
    <property type="entry name" value="EamA"/>
    <property type="match status" value="1"/>
</dbReference>
<reference evidence="10" key="1">
    <citation type="submission" date="2021-02" db="EMBL/GenBank/DDBJ databases">
        <title>Neisseriaceae sp. 26B isolated from the cloaca of a Common Toad-headed Turtle (Mesoclemmys nasuta).</title>
        <authorList>
            <person name="Spergser J."/>
            <person name="Busse H.-J."/>
        </authorList>
    </citation>
    <scope>NUCLEOTIDE SEQUENCE</scope>
    <source>
        <strain evidence="10">26B</strain>
    </source>
</reference>
<evidence type="ECO:0000256" key="5">
    <source>
        <dbReference type="ARBA" id="ARBA00022692"/>
    </source>
</evidence>
<feature type="transmembrane region" description="Helical" evidence="8">
    <location>
        <begin position="270"/>
        <end position="289"/>
    </location>
</feature>
<dbReference type="AlphaFoldDB" id="A0A892ZPI6"/>
<dbReference type="RefSeq" id="WP_230340026.1">
    <property type="nucleotide sequence ID" value="NZ_CP069798.1"/>
</dbReference>
<dbReference type="GO" id="GO:0005886">
    <property type="term" value="C:plasma membrane"/>
    <property type="evidence" value="ECO:0007669"/>
    <property type="project" value="UniProtKB-SubCell"/>
</dbReference>
<evidence type="ECO:0000256" key="6">
    <source>
        <dbReference type="ARBA" id="ARBA00022989"/>
    </source>
</evidence>
<comment type="similarity">
    <text evidence="2">Belongs to the EamA transporter family.</text>
</comment>
<dbReference type="SUPFAM" id="SSF103481">
    <property type="entry name" value="Multidrug resistance efflux transporter EmrE"/>
    <property type="match status" value="1"/>
</dbReference>
<dbReference type="KEGG" id="ptes:JQU52_04950"/>
<name>A0A892ZPI6_9NEIS</name>
<dbReference type="InterPro" id="IPR004626">
    <property type="entry name" value="RarD"/>
</dbReference>
<feature type="transmembrane region" description="Helical" evidence="8">
    <location>
        <begin position="105"/>
        <end position="123"/>
    </location>
</feature>
<evidence type="ECO:0000259" key="9">
    <source>
        <dbReference type="Pfam" id="PF00892"/>
    </source>
</evidence>
<feature type="transmembrane region" description="Helical" evidence="8">
    <location>
        <begin position="130"/>
        <end position="146"/>
    </location>
</feature>
<feature type="domain" description="EamA" evidence="9">
    <location>
        <begin position="6"/>
        <end position="143"/>
    </location>
</feature>
<feature type="transmembrane region" description="Helical" evidence="8">
    <location>
        <begin position="236"/>
        <end position="258"/>
    </location>
</feature>
<evidence type="ECO:0000256" key="4">
    <source>
        <dbReference type="ARBA" id="ARBA00022475"/>
    </source>
</evidence>
<evidence type="ECO:0000256" key="1">
    <source>
        <dbReference type="ARBA" id="ARBA00004651"/>
    </source>
</evidence>
<proteinExistence type="inferred from homology"/>
<evidence type="ECO:0000256" key="2">
    <source>
        <dbReference type="ARBA" id="ARBA00007362"/>
    </source>
</evidence>
<keyword evidence="4" id="KW-1003">Cell membrane</keyword>
<keyword evidence="11" id="KW-1185">Reference proteome</keyword>
<sequence>MSNLKKGVWAALLSNILFGVLYLYSGWMQPMGGTDVFAWRMVSMLAALWLILLLSHGWHDLFRFAYKVGRDWRKWALIVLPTPIVASQLWLFMWAPVNGYGVDVAMGYFLFPLVMVLCGRLFLGEAVNRLQWLAVALAGAGVAHELWQTHAFSWVTIWVFATYPVYYLLRRLLCVPALTGLLIDLTLIAPFALGYLLLQTNGFAIWAAPSRFWLLIPLLGIISAAAMQLNLHASRLLPVTLFGMFSYLEPVLLFALALLVLKTPLAAESLITYGLIWAALCLSLLDGWLKMRRAPHMVGKPATASA</sequence>
<organism evidence="10 11">
    <name type="scientific">Paralysiella testudinis</name>
    <dbReference type="NCBI Taxonomy" id="2809020"/>
    <lineage>
        <taxon>Bacteria</taxon>
        <taxon>Pseudomonadati</taxon>
        <taxon>Pseudomonadota</taxon>
        <taxon>Betaproteobacteria</taxon>
        <taxon>Neisseriales</taxon>
        <taxon>Neisseriaceae</taxon>
        <taxon>Paralysiella</taxon>
    </lineage>
</organism>
<protein>
    <submittedName>
        <fullName evidence="10">EamA family transporter RarD</fullName>
    </submittedName>
</protein>
<comment type="subcellular location">
    <subcellularLocation>
        <location evidence="1">Cell membrane</location>
        <topology evidence="1">Multi-pass membrane protein</topology>
    </subcellularLocation>
</comment>
<evidence type="ECO:0000256" key="8">
    <source>
        <dbReference type="SAM" id="Phobius"/>
    </source>
</evidence>
<keyword evidence="7 8" id="KW-0472">Membrane</keyword>
<accession>A0A892ZPI6</accession>
<feature type="transmembrane region" description="Helical" evidence="8">
    <location>
        <begin position="37"/>
        <end position="54"/>
    </location>
</feature>
<feature type="transmembrane region" description="Helical" evidence="8">
    <location>
        <begin position="210"/>
        <end position="229"/>
    </location>
</feature>
<keyword evidence="3" id="KW-0813">Transport</keyword>
<feature type="transmembrane region" description="Helical" evidence="8">
    <location>
        <begin position="7"/>
        <end position="25"/>
    </location>
</feature>
<dbReference type="InterPro" id="IPR037185">
    <property type="entry name" value="EmrE-like"/>
</dbReference>